<dbReference type="InterPro" id="IPR000863">
    <property type="entry name" value="Sulfotransferase_dom"/>
</dbReference>
<feature type="domain" description="Sulfotransferase" evidence="3">
    <location>
        <begin position="45"/>
        <end position="289"/>
    </location>
</feature>
<evidence type="ECO:0000259" key="3">
    <source>
        <dbReference type="Pfam" id="PF00685"/>
    </source>
</evidence>
<dbReference type="Gene3D" id="3.40.50.300">
    <property type="entry name" value="P-loop containing nucleotide triphosphate hydrolases"/>
    <property type="match status" value="1"/>
</dbReference>
<dbReference type="PANTHER" id="PTHR11783">
    <property type="entry name" value="SULFOTRANSFERASE SULT"/>
    <property type="match status" value="1"/>
</dbReference>
<keyword evidence="2" id="KW-0808">Transferase</keyword>
<dbReference type="GO" id="GO:0008146">
    <property type="term" value="F:sulfotransferase activity"/>
    <property type="evidence" value="ECO:0007669"/>
    <property type="project" value="InterPro"/>
</dbReference>
<proteinExistence type="inferred from homology"/>
<gene>
    <name evidence="4" type="ORF">LDAN0321_LOCUS3752</name>
</gene>
<dbReference type="Pfam" id="PF00685">
    <property type="entry name" value="Sulfotransfer_1"/>
    <property type="match status" value="1"/>
</dbReference>
<dbReference type="SUPFAM" id="SSF52540">
    <property type="entry name" value="P-loop containing nucleoside triphosphate hydrolases"/>
    <property type="match status" value="1"/>
</dbReference>
<dbReference type="EMBL" id="HBGY01006095">
    <property type="protein sequence ID" value="CAD9562927.1"/>
    <property type="molecule type" value="Transcribed_RNA"/>
</dbReference>
<protein>
    <recommendedName>
        <fullName evidence="3">Sulfotransferase domain-containing protein</fullName>
    </recommendedName>
</protein>
<name>A0A7S2NWX3_9STRA</name>
<dbReference type="InterPro" id="IPR027417">
    <property type="entry name" value="P-loop_NTPase"/>
</dbReference>
<accession>A0A7S2NWX3</accession>
<dbReference type="AlphaFoldDB" id="A0A7S2NWX3"/>
<comment type="similarity">
    <text evidence="1">Belongs to the sulfotransferase 1 family.</text>
</comment>
<evidence type="ECO:0000256" key="2">
    <source>
        <dbReference type="ARBA" id="ARBA00022679"/>
    </source>
</evidence>
<evidence type="ECO:0000256" key="1">
    <source>
        <dbReference type="ARBA" id="ARBA00005771"/>
    </source>
</evidence>
<reference evidence="4" key="1">
    <citation type="submission" date="2021-01" db="EMBL/GenBank/DDBJ databases">
        <authorList>
            <person name="Corre E."/>
            <person name="Pelletier E."/>
            <person name="Niang G."/>
            <person name="Scheremetjew M."/>
            <person name="Finn R."/>
            <person name="Kale V."/>
            <person name="Holt S."/>
            <person name="Cochrane G."/>
            <person name="Meng A."/>
            <person name="Brown T."/>
            <person name="Cohen L."/>
        </authorList>
    </citation>
    <scope>NUCLEOTIDE SEQUENCE</scope>
    <source>
        <strain evidence="4">B650</strain>
    </source>
</reference>
<organism evidence="4">
    <name type="scientific">Leptocylindrus danicus</name>
    <dbReference type="NCBI Taxonomy" id="163516"/>
    <lineage>
        <taxon>Eukaryota</taxon>
        <taxon>Sar</taxon>
        <taxon>Stramenopiles</taxon>
        <taxon>Ochrophyta</taxon>
        <taxon>Bacillariophyta</taxon>
        <taxon>Coscinodiscophyceae</taxon>
        <taxon>Chaetocerotophycidae</taxon>
        <taxon>Leptocylindrales</taxon>
        <taxon>Leptocylindraceae</taxon>
        <taxon>Leptocylindrus</taxon>
    </lineage>
</organism>
<evidence type="ECO:0000313" key="4">
    <source>
        <dbReference type="EMBL" id="CAD9562927.1"/>
    </source>
</evidence>
<sequence length="303" mass="35762">MAEGQHTNNQRPKYTKHSNHDDFLMPFGFPADNFSSSLTYEPSESDVFVSTYPKCGTTWTQHIVYTILNHGTPLQADQRMNEVFPHLEEVGCDYIQKLPKCDGYYRLIKTHLPYEMTPMSSDARYIYVTRNPKDCVVSFYFHTKGFINCYDYGGGTLEEYFELFLDGKVDFGDYFVNLKSWLRHRNDKNILFITYEDLVEDYRGGVLKIASFLGKRFKDMLLENNESMLQKVLEGCSFDHMQQDLLRWCSKRKDEFTPFIRNGKVEDWKNHLTDDQIRRLNDKMERELGADTIDSLWPRLNRC</sequence>